<reference evidence="1 2" key="1">
    <citation type="journal article" date="2019" name="Nat. Med.">
        <title>A library of human gut bacterial isolates paired with longitudinal multiomics data enables mechanistic microbiome research.</title>
        <authorList>
            <person name="Poyet M."/>
            <person name="Groussin M."/>
            <person name="Gibbons S.M."/>
            <person name="Avila-Pacheco J."/>
            <person name="Jiang X."/>
            <person name="Kearney S.M."/>
            <person name="Perrotta A.R."/>
            <person name="Berdy B."/>
            <person name="Zhao S."/>
            <person name="Lieberman T.D."/>
            <person name="Swanson P.K."/>
            <person name="Smith M."/>
            <person name="Roesemann S."/>
            <person name="Alexander J.E."/>
            <person name="Rich S.A."/>
            <person name="Livny J."/>
            <person name="Vlamakis H."/>
            <person name="Clish C."/>
            <person name="Bullock K."/>
            <person name="Deik A."/>
            <person name="Scott J."/>
            <person name="Pierce K.A."/>
            <person name="Xavier R.J."/>
            <person name="Alm E.J."/>
        </authorList>
    </citation>
    <scope>NUCLEOTIDE SEQUENCE [LARGE SCALE GENOMIC DNA]</scope>
    <source>
        <strain evidence="1 2">BIOML-A14</strain>
    </source>
</reference>
<dbReference type="EMBL" id="VWFO01000609">
    <property type="protein sequence ID" value="KAA4647646.1"/>
    <property type="molecule type" value="Genomic_DNA"/>
</dbReference>
<sequence length="388" mass="42761">VYGNAIKNSATNASAYTSTVTGTNILNPFINHAGNGITDPYISGNGCTPAKAELVWQDAMNLVTDIKYNADSNGGNISFKVDRSSIRQGNAVIAIKDVSDAILWSWHVWVTDEDINNVIEITNHQNVKYNFMPVNLGQCDGNTITYEERSCKVKFIAGDQSKEITIKQLANVIATGSNAPFYQWGRKDPLYPSNGMGNTTKIWYDKEGIPSTANPMKGTFSAGNDCIKNCILNPNLMHNRYNGDYTYYNLWSADNKTTSANDNPVNKTIYDPCPVGFKLPASNAFTGFTTTGESVSSSTQVNGTWSSSEKGWYFYTNSEKTQSIFFPALGYRSYSTMRPGSIGTQGCFWSAHPVAKGNNYYLRTSSVDVQPTYMVDRGFGYALRPCQD</sequence>
<gene>
    <name evidence="1" type="ORF">F3B98_32105</name>
</gene>
<proteinExistence type="predicted"/>
<comment type="caution">
    <text evidence="1">The sequence shown here is derived from an EMBL/GenBank/DDBJ whole genome shotgun (WGS) entry which is preliminary data.</text>
</comment>
<accession>A0A642C3I7</accession>
<name>A0A642C3I7_BACOV</name>
<evidence type="ECO:0000313" key="2">
    <source>
        <dbReference type="Proteomes" id="UP000435985"/>
    </source>
</evidence>
<dbReference type="AlphaFoldDB" id="A0A642C3I7"/>
<feature type="non-terminal residue" evidence="1">
    <location>
        <position position="1"/>
    </location>
</feature>
<protein>
    <submittedName>
        <fullName evidence="1">Fimbrillin family protein</fullName>
    </submittedName>
</protein>
<evidence type="ECO:0000313" key="1">
    <source>
        <dbReference type="EMBL" id="KAA4647646.1"/>
    </source>
</evidence>
<organism evidence="1 2">
    <name type="scientific">Bacteroides ovatus</name>
    <dbReference type="NCBI Taxonomy" id="28116"/>
    <lineage>
        <taxon>Bacteria</taxon>
        <taxon>Pseudomonadati</taxon>
        <taxon>Bacteroidota</taxon>
        <taxon>Bacteroidia</taxon>
        <taxon>Bacteroidales</taxon>
        <taxon>Bacteroidaceae</taxon>
        <taxon>Bacteroides</taxon>
    </lineage>
</organism>
<dbReference type="Proteomes" id="UP000435985">
    <property type="component" value="Unassembled WGS sequence"/>
</dbReference>